<name>A0ABV9GRA6_9BACL</name>
<sequence length="315" mass="35478">MTGLHLVQNETLKIYKRKIFWIMLAILAALILLLAFLDFKSANTHDHWQKDLKADQTVDMGSAGDAMEKSFINQMKDEQLANDYHIKHNIPPLFDDTVLGFVNFSNDVAAAIISVFIVIIAGSIVSQEYSWGTIKLLLIRPVDRWKILLSKFIASIIIGVVFLIASFILSLLFGMLFFGFDFGESHYIYARGGVVHDVSVFYHFLQTYGSHIVDIIMISSFAFMLSTIFKSNALAIGLSVFISYAGSMAVSILSMFNDKIPKYLFFLNTNLYQYVEGPSLLPDTSLGFSVTVLVIYFIIFMAISFVVFQKRDVTA</sequence>
<dbReference type="Proteomes" id="UP001596022">
    <property type="component" value="Unassembled WGS sequence"/>
</dbReference>
<dbReference type="PANTHER" id="PTHR37305">
    <property type="entry name" value="INTEGRAL MEMBRANE PROTEIN-RELATED"/>
    <property type="match status" value="1"/>
</dbReference>
<dbReference type="PANTHER" id="PTHR37305:SF1">
    <property type="entry name" value="MEMBRANE PROTEIN"/>
    <property type="match status" value="1"/>
</dbReference>
<gene>
    <name evidence="2" type="ORF">ACFO4N_10740</name>
</gene>
<proteinExistence type="predicted"/>
<feature type="transmembrane region" description="Helical" evidence="1">
    <location>
        <begin position="108"/>
        <end position="131"/>
    </location>
</feature>
<feature type="transmembrane region" description="Helical" evidence="1">
    <location>
        <begin position="286"/>
        <end position="308"/>
    </location>
</feature>
<feature type="transmembrane region" description="Helical" evidence="1">
    <location>
        <begin position="19"/>
        <end position="37"/>
    </location>
</feature>
<feature type="transmembrane region" description="Helical" evidence="1">
    <location>
        <begin position="152"/>
        <end position="180"/>
    </location>
</feature>
<evidence type="ECO:0000313" key="2">
    <source>
        <dbReference type="EMBL" id="MFC4619190.1"/>
    </source>
</evidence>
<organism evidence="2 3">
    <name type="scientific">Camelliibacillus cellulosilyticus</name>
    <dbReference type="NCBI Taxonomy" id="2174486"/>
    <lineage>
        <taxon>Bacteria</taxon>
        <taxon>Bacillati</taxon>
        <taxon>Bacillota</taxon>
        <taxon>Bacilli</taxon>
        <taxon>Bacillales</taxon>
        <taxon>Sporolactobacillaceae</taxon>
        <taxon>Camelliibacillus</taxon>
    </lineage>
</organism>
<keyword evidence="1" id="KW-0812">Transmembrane</keyword>
<feature type="transmembrane region" description="Helical" evidence="1">
    <location>
        <begin position="233"/>
        <end position="256"/>
    </location>
</feature>
<comment type="caution">
    <text evidence="2">The sequence shown here is derived from an EMBL/GenBank/DDBJ whole genome shotgun (WGS) entry which is preliminary data.</text>
</comment>
<keyword evidence="1" id="KW-1133">Transmembrane helix</keyword>
<evidence type="ECO:0000313" key="3">
    <source>
        <dbReference type="Proteomes" id="UP001596022"/>
    </source>
</evidence>
<feature type="transmembrane region" description="Helical" evidence="1">
    <location>
        <begin position="200"/>
        <end position="226"/>
    </location>
</feature>
<keyword evidence="1" id="KW-0472">Membrane</keyword>
<keyword evidence="3" id="KW-1185">Reference proteome</keyword>
<evidence type="ECO:0000256" key="1">
    <source>
        <dbReference type="SAM" id="Phobius"/>
    </source>
</evidence>
<protein>
    <submittedName>
        <fullName evidence="2">ABC transporter permease subunit</fullName>
    </submittedName>
</protein>
<dbReference type="RefSeq" id="WP_376846287.1">
    <property type="nucleotide sequence ID" value="NZ_JBHSFW010000006.1"/>
</dbReference>
<accession>A0ABV9GRA6</accession>
<dbReference type="EMBL" id="JBHSFW010000006">
    <property type="protein sequence ID" value="MFC4619190.1"/>
    <property type="molecule type" value="Genomic_DNA"/>
</dbReference>
<reference evidence="3" key="1">
    <citation type="journal article" date="2019" name="Int. J. Syst. Evol. Microbiol.">
        <title>The Global Catalogue of Microorganisms (GCM) 10K type strain sequencing project: providing services to taxonomists for standard genome sequencing and annotation.</title>
        <authorList>
            <consortium name="The Broad Institute Genomics Platform"/>
            <consortium name="The Broad Institute Genome Sequencing Center for Infectious Disease"/>
            <person name="Wu L."/>
            <person name="Ma J."/>
        </authorList>
    </citation>
    <scope>NUCLEOTIDE SEQUENCE [LARGE SCALE GENOMIC DNA]</scope>
    <source>
        <strain evidence="3">CGMCC 1.16306</strain>
    </source>
</reference>
<dbReference type="Pfam" id="PF12679">
    <property type="entry name" value="ABC2_membrane_2"/>
    <property type="match status" value="1"/>
</dbReference>